<feature type="domain" description="Telomere-associated protein Rif1 N-terminal" evidence="8">
    <location>
        <begin position="44"/>
        <end position="320"/>
    </location>
</feature>
<dbReference type="GO" id="GO:0140445">
    <property type="term" value="C:chromosome, telomeric repeat region"/>
    <property type="evidence" value="ECO:0007669"/>
    <property type="project" value="TreeGrafter"/>
</dbReference>
<feature type="compositionally biased region" description="Basic and acidic residues" evidence="7">
    <location>
        <begin position="1396"/>
        <end position="1407"/>
    </location>
</feature>
<sequence length="1788" mass="199213">MPIMLMDKEMKKLIVQLVSGNDADHLSTLKSVKRCLNTKPVEDQDVSCLLNRLISDVLCDNEEIVTEVLSILNAIIDPNSDLCGKVSVDQQNSLLENLLEILSKSKQPNMLKKCMLLLKNQHFNVSVVELFIESILTATSLPQLLENDTIEVINRLIEQCPKEMEENVLLWAKTMIQLSAHSNVVTRQMAVTALKENMSVLIKHRKTILPDCTTVLKQDVFPKLKQFGAKDDVLQEILSVLLPAYMSVVGEYFKKSSSLLNLLLQFVEKGFRHPKDEIRCCAFTAWGCFIDSFATNKELLASPKYVKLLTQPLKLKLKSPGLIKVRLRTLWKLVVSLEEKLLDLFEVVCKPLIQMCVSSEQTQVNPRRSSGRLSQDLMSHHPAPDKELQDLGIEMLAHLLLDVSKSEHEFALTPLYCPVMSSPSNFLRFQSFLVSCICDAICLSGQNIPDEFLSGFWNVMVKVAQECIKRKRDSDFFRTLFQSANQIVTTSNLKPESLLNLVCSISKFPQKVLNSSHLYSSDKKHSGMMHGTVNLALLDLLVTPSITKQCIGQTEFFECGQSIILCGIERQMAILEFVQAVVRHLSCDHPVYLELWCVLAEQIIEYIKKTKNVNQGDSLDHDFTALYDLISFPILFITKLKCDFNDMSQKAIDLWQSLAEKFFTLTLTVETAAPQEATTLIASSFLGQLIDNFNIVLDQCKCKFYQAFAVSLVKNAVFLAKPTENKRRSILDSLPNMDFNNVIVKLLFQLGVLELSVDMETLIINIMPALQSLFASAPPEQVHDFFVSFAPMFPTMLQQDSEMMKQHQGDVEECWRQVTLRLPYTSKLLEDDCTLDVFNTAFQYSTPSVYRSTVEFWELKVLESFDDSSVSSEFLSVLTSVYKKNGFKPTWDGHTEKENVTFNVSASSLQSSFDEDDLKDERENDDHVVEESVVDVTSESHPDAQCEVTNDSFDVTQMSGEELETSHSSLERSPEESNKSLNLRKLASHSTAAVVTSPKRKSTTSVRRRSARLQNLSPKKKKGNSKLPVTKTKAVSKKDSKSHVVNHDHNVSDDDEVVVLDDSDVSQNEHFVSACDVTNTDLEEEEEGDVTGEMDDDKSLYEVVDVAEMSVNQTGVHEDKEGSTSMESDDTEIDKSEIDESVYEVVEMTDVSMNSNKDRSDSTSDEATTDVEKSVNEYIDVGDTSLNSDPDKASPEQPYANESVYEVVDMVEMSINQTCPHDDSSLTSDDNEEGAVEKSIYEEGEVAEISVHPEPPHLEESKINESSTDDDQQDEVFAPNPDASVYEEVQMAEMSINTTTVHDALEEDKDHADENDAKNQEEISDEEMKEVEQELGVQPLDNSFDGDQDENSPETPETGQKEVPEKTVEIRPPSRVLRATAVATPDASDFAQPAKRKSDIARPDTPLRRSLRKRVSTPKVVSTVKDPPPKVRKTRQRLLPEEDAKDKKASSVSSPEITTPTDNEVMFDRVPVVVVTREQENNENDTKIVAESPQEQIPGDSNAEKALAETPMPTGEQTTANDKSNEQTPTEQQTIVAETPMVDLESKLTEKATEGQATETPSANECSSPTTTGQSTELVSTPKSCIPNRLATLREEAALTPSGSSPGGILKRRISEVPSPANKSRRVSFAEPISVSKTQEEMIPLSPNSSPHSEWRKNKFSSRIVNRRLSLPAPKRTIITPRMEEQTRSPMSVRSATVAAAIAGIKARGGDQGTSLQTSPTSNLQASSRDAVSPSKSIARVNQLTVSQLSNQSLLQNLSVSQLSHLTDSVLQAAPVIHAILMQKISKG</sequence>
<feature type="compositionally biased region" description="Basic and acidic residues" evidence="7">
    <location>
        <begin position="1036"/>
        <end position="1048"/>
    </location>
</feature>
<feature type="compositionally biased region" description="Polar residues" evidence="7">
    <location>
        <begin position="1713"/>
        <end position="1731"/>
    </location>
</feature>
<dbReference type="GO" id="GO:0000723">
    <property type="term" value="P:telomere maintenance"/>
    <property type="evidence" value="ECO:0007669"/>
    <property type="project" value="TreeGrafter"/>
</dbReference>
<feature type="region of interest" description="Disordered" evidence="7">
    <location>
        <begin position="1115"/>
        <end position="1202"/>
    </location>
</feature>
<evidence type="ECO:0000256" key="5">
    <source>
        <dbReference type="ARBA" id="ARBA00023242"/>
    </source>
</evidence>
<evidence type="ECO:0000256" key="6">
    <source>
        <dbReference type="ARBA" id="ARBA00023306"/>
    </source>
</evidence>
<name>A0A6F9DQX3_9ASCI</name>
<feature type="compositionally biased region" description="Basic and acidic residues" evidence="7">
    <location>
        <begin position="1438"/>
        <end position="1449"/>
    </location>
</feature>
<feature type="region of interest" description="Disordered" evidence="7">
    <location>
        <begin position="1640"/>
        <end position="1659"/>
    </location>
</feature>
<feature type="compositionally biased region" description="Basic and acidic residues" evidence="7">
    <location>
        <begin position="1254"/>
        <end position="1263"/>
    </location>
</feature>
<keyword evidence="5" id="KW-0539">Nucleus</keyword>
<accession>A0A6F9DQX3</accession>
<proteinExistence type="evidence at transcript level"/>
<evidence type="ECO:0000313" key="9">
    <source>
        <dbReference type="EMBL" id="CAB3265581.1"/>
    </source>
</evidence>
<dbReference type="Pfam" id="PF12231">
    <property type="entry name" value="Rif1_N"/>
    <property type="match status" value="1"/>
</dbReference>
<evidence type="ECO:0000256" key="7">
    <source>
        <dbReference type="SAM" id="MobiDB-lite"/>
    </source>
</evidence>
<reference evidence="9" key="1">
    <citation type="submission" date="2020-04" db="EMBL/GenBank/DDBJ databases">
        <authorList>
            <person name="Neveu A P."/>
        </authorList>
    </citation>
    <scope>NUCLEOTIDE SEQUENCE</scope>
    <source>
        <tissue evidence="9">Whole embryo</tissue>
    </source>
</reference>
<dbReference type="SUPFAM" id="SSF48371">
    <property type="entry name" value="ARM repeat"/>
    <property type="match status" value="1"/>
</dbReference>
<dbReference type="GO" id="GO:0005634">
    <property type="term" value="C:nucleus"/>
    <property type="evidence" value="ECO:0007669"/>
    <property type="project" value="UniProtKB-SubCell"/>
</dbReference>
<feature type="region of interest" description="Disordered" evidence="7">
    <location>
        <begin position="1214"/>
        <end position="1583"/>
    </location>
</feature>
<keyword evidence="6" id="KW-0131">Cell cycle</keyword>
<evidence type="ECO:0000256" key="3">
    <source>
        <dbReference type="ARBA" id="ARBA00022454"/>
    </source>
</evidence>
<dbReference type="InterPro" id="IPR016024">
    <property type="entry name" value="ARM-type_fold"/>
</dbReference>
<evidence type="ECO:0000256" key="2">
    <source>
        <dbReference type="ARBA" id="ARBA00004574"/>
    </source>
</evidence>
<feature type="region of interest" description="Disordered" evidence="7">
    <location>
        <begin position="1596"/>
        <end position="1628"/>
    </location>
</feature>
<evidence type="ECO:0000256" key="1">
    <source>
        <dbReference type="ARBA" id="ARBA00004123"/>
    </source>
</evidence>
<dbReference type="PANTHER" id="PTHR22928:SF3">
    <property type="entry name" value="TELOMERE-ASSOCIATED PROTEIN RIF1"/>
    <property type="match status" value="1"/>
</dbReference>
<comment type="subcellular location">
    <subcellularLocation>
        <location evidence="2">Chromosome</location>
        <location evidence="2">Telomere</location>
    </subcellularLocation>
    <subcellularLocation>
        <location evidence="1">Nucleus</location>
    </subcellularLocation>
</comment>
<feature type="region of interest" description="Disordered" evidence="7">
    <location>
        <begin position="1708"/>
        <end position="1731"/>
    </location>
</feature>
<evidence type="ECO:0000259" key="8">
    <source>
        <dbReference type="Pfam" id="PF12231"/>
    </source>
</evidence>
<feature type="compositionally biased region" description="Basic and acidic residues" evidence="7">
    <location>
        <begin position="1308"/>
        <end position="1321"/>
    </location>
</feature>
<feature type="compositionally biased region" description="Basic and acidic residues" evidence="7">
    <location>
        <begin position="1544"/>
        <end position="1553"/>
    </location>
</feature>
<feature type="compositionally biased region" description="Basic and acidic residues" evidence="7">
    <location>
        <begin position="1477"/>
        <end position="1488"/>
    </location>
</feature>
<keyword evidence="3" id="KW-0158">Chromosome</keyword>
<feature type="compositionally biased region" description="Basic and acidic residues" evidence="7">
    <location>
        <begin position="969"/>
        <end position="978"/>
    </location>
</feature>
<dbReference type="PANTHER" id="PTHR22928">
    <property type="entry name" value="TELOMERE-ASSOCIATED PROTEIN RIF1"/>
    <property type="match status" value="1"/>
</dbReference>
<organism evidence="9">
    <name type="scientific">Phallusia mammillata</name>
    <dbReference type="NCBI Taxonomy" id="59560"/>
    <lineage>
        <taxon>Eukaryota</taxon>
        <taxon>Metazoa</taxon>
        <taxon>Chordata</taxon>
        <taxon>Tunicata</taxon>
        <taxon>Ascidiacea</taxon>
        <taxon>Phlebobranchia</taxon>
        <taxon>Ascidiidae</taxon>
        <taxon>Phallusia</taxon>
    </lineage>
</organism>
<feature type="region of interest" description="Disordered" evidence="7">
    <location>
        <begin position="959"/>
        <end position="1048"/>
    </location>
</feature>
<feature type="compositionally biased region" description="Polar residues" evidence="7">
    <location>
        <begin position="1515"/>
        <end position="1536"/>
    </location>
</feature>
<feature type="compositionally biased region" description="Polar residues" evidence="7">
    <location>
        <begin position="1555"/>
        <end position="1583"/>
    </location>
</feature>
<evidence type="ECO:0000256" key="4">
    <source>
        <dbReference type="ARBA" id="ARBA00022895"/>
    </source>
</evidence>
<protein>
    <submittedName>
        <fullName evidence="9">Telomere-associated protein RIF1-like</fullName>
    </submittedName>
</protein>
<feature type="compositionally biased region" description="Basic and acidic residues" evidence="7">
    <location>
        <begin position="1359"/>
        <end position="1369"/>
    </location>
</feature>
<dbReference type="InterPro" id="IPR022031">
    <property type="entry name" value="Rif1_N"/>
</dbReference>
<keyword evidence="4" id="KW-0779">Telomere</keyword>
<gene>
    <name evidence="9" type="primary">Rif1</name>
</gene>
<dbReference type="EMBL" id="LR789719">
    <property type="protein sequence ID" value="CAB3265581.1"/>
    <property type="molecule type" value="mRNA"/>
</dbReference>
<feature type="compositionally biased region" description="Basic residues" evidence="7">
    <location>
        <begin position="998"/>
        <end position="1011"/>
    </location>
</feature>